<feature type="domain" description="4'-phosphopantetheinyl transferase" evidence="4">
    <location>
        <begin position="142"/>
        <end position="204"/>
    </location>
</feature>
<feature type="region of interest" description="Disordered" evidence="3">
    <location>
        <begin position="1"/>
        <end position="21"/>
    </location>
</feature>
<reference evidence="6" key="1">
    <citation type="submission" date="2021-04" db="EMBL/GenBank/DDBJ databases">
        <title>Sequencing of actinobacteria type strains.</title>
        <authorList>
            <person name="Nguyen G.-S."/>
            <person name="Wentzel A."/>
        </authorList>
    </citation>
    <scope>NUCLEOTIDE SEQUENCE</scope>
    <source>
        <strain evidence="6">DSM 42095</strain>
    </source>
</reference>
<dbReference type="AlphaFoldDB" id="A0A8T4IZ92"/>
<dbReference type="Gene3D" id="3.90.470.20">
    <property type="entry name" value="4'-phosphopantetheinyl transferase domain"/>
    <property type="match status" value="2"/>
</dbReference>
<comment type="similarity">
    <text evidence="1">Belongs to the P-Pant transferase superfamily. Gsp/Sfp/HetI/AcpT family.</text>
</comment>
<evidence type="ECO:0000259" key="4">
    <source>
        <dbReference type="Pfam" id="PF01648"/>
    </source>
</evidence>
<proteinExistence type="inferred from homology"/>
<dbReference type="GO" id="GO:0000287">
    <property type="term" value="F:magnesium ion binding"/>
    <property type="evidence" value="ECO:0007669"/>
    <property type="project" value="InterPro"/>
</dbReference>
<dbReference type="GO" id="GO:0019878">
    <property type="term" value="P:lysine biosynthetic process via aminoadipic acid"/>
    <property type="evidence" value="ECO:0007669"/>
    <property type="project" value="TreeGrafter"/>
</dbReference>
<comment type="caution">
    <text evidence="6">The sequence shown here is derived from an EMBL/GenBank/DDBJ whole genome shotgun (WGS) entry which is preliminary data.</text>
</comment>
<dbReference type="EMBL" id="JAGSMN010001058">
    <property type="protein sequence ID" value="MBR7677751.1"/>
    <property type="molecule type" value="Genomic_DNA"/>
</dbReference>
<evidence type="ECO:0000256" key="1">
    <source>
        <dbReference type="ARBA" id="ARBA00010990"/>
    </source>
</evidence>
<feature type="domain" description="4'-phosphopantetheinyl transferase N-terminal" evidence="5">
    <location>
        <begin position="44"/>
        <end position="136"/>
    </location>
</feature>
<organism evidence="6 7">
    <name type="scientific">Streptomyces daliensis</name>
    <dbReference type="NCBI Taxonomy" id="299421"/>
    <lineage>
        <taxon>Bacteria</taxon>
        <taxon>Bacillati</taxon>
        <taxon>Actinomycetota</taxon>
        <taxon>Actinomycetes</taxon>
        <taxon>Kitasatosporales</taxon>
        <taxon>Streptomycetaceae</taxon>
        <taxon>Streptomyces</taxon>
    </lineage>
</organism>
<dbReference type="SUPFAM" id="SSF56214">
    <property type="entry name" value="4'-phosphopantetheinyl transferase"/>
    <property type="match status" value="2"/>
</dbReference>
<dbReference type="InterPro" id="IPR037143">
    <property type="entry name" value="4-PPantetheinyl_Trfase_dom_sf"/>
</dbReference>
<evidence type="ECO:0000313" key="6">
    <source>
        <dbReference type="EMBL" id="MBR7677751.1"/>
    </source>
</evidence>
<name>A0A8T4IZ92_9ACTN</name>
<keyword evidence="2 6" id="KW-0808">Transferase</keyword>
<dbReference type="PANTHER" id="PTHR12215">
    <property type="entry name" value="PHOSPHOPANTETHEINE TRANSFERASE"/>
    <property type="match status" value="1"/>
</dbReference>
<gene>
    <name evidence="6" type="ORF">KDA82_33145</name>
</gene>
<protein>
    <submittedName>
        <fullName evidence="6">4'-phosphopantetheinyl transferase superfamily protein</fullName>
    </submittedName>
</protein>
<dbReference type="InterPro" id="IPR008278">
    <property type="entry name" value="4-PPantetheinyl_Trfase_dom"/>
</dbReference>
<sequence length="250" mass="27040">MNPHPGPPLTDTGPRTDTGRPRLLGVYRPLQQPVELWSTRCAAPHTETYAADEATLTSAERARLTRIRTDSARAQYVAGRALARRVLARHVTGGGKGGEGIAFGSTDEGRPFLARPPVPGLDFNLAHSGRLAVLAVTKGPGRVGVDVERLAPGRDFTGIARHFFSADEYERWSTAPEGERVADWYRSWTRREAWTKASGAGLRDIGAEHHGRGSTWADIAFTPEPGYAGCLVLLTAHSPATSDVRGDDRP</sequence>
<dbReference type="GO" id="GO:0005829">
    <property type="term" value="C:cytosol"/>
    <property type="evidence" value="ECO:0007669"/>
    <property type="project" value="TreeGrafter"/>
</dbReference>
<evidence type="ECO:0000256" key="2">
    <source>
        <dbReference type="ARBA" id="ARBA00022679"/>
    </source>
</evidence>
<dbReference type="Proteomes" id="UP000675554">
    <property type="component" value="Unassembled WGS sequence"/>
</dbReference>
<evidence type="ECO:0000313" key="7">
    <source>
        <dbReference type="Proteomes" id="UP000675554"/>
    </source>
</evidence>
<dbReference type="InterPro" id="IPR050559">
    <property type="entry name" value="P-Pant_transferase_sf"/>
</dbReference>
<dbReference type="Pfam" id="PF22624">
    <property type="entry name" value="AASDHPPT_N"/>
    <property type="match status" value="1"/>
</dbReference>
<evidence type="ECO:0000256" key="3">
    <source>
        <dbReference type="SAM" id="MobiDB-lite"/>
    </source>
</evidence>
<dbReference type="PANTHER" id="PTHR12215:SF10">
    <property type="entry name" value="L-AMINOADIPATE-SEMIALDEHYDE DEHYDROGENASE-PHOSPHOPANTETHEINYL TRANSFERASE"/>
    <property type="match status" value="1"/>
</dbReference>
<accession>A0A8T4IZ92</accession>
<dbReference type="GO" id="GO:0008897">
    <property type="term" value="F:holo-[acyl-carrier-protein] synthase activity"/>
    <property type="evidence" value="ECO:0007669"/>
    <property type="project" value="InterPro"/>
</dbReference>
<evidence type="ECO:0000259" key="5">
    <source>
        <dbReference type="Pfam" id="PF22624"/>
    </source>
</evidence>
<dbReference type="Pfam" id="PF01648">
    <property type="entry name" value="ACPS"/>
    <property type="match status" value="1"/>
</dbReference>
<keyword evidence="7" id="KW-1185">Reference proteome</keyword>
<dbReference type="InterPro" id="IPR055066">
    <property type="entry name" value="AASDHPPT_N"/>
</dbReference>